<dbReference type="PANTHER" id="PTHR48423:SF1">
    <property type="entry name" value="INTERLEUKIN-27 RECEPTOR SUBUNIT ALPHA"/>
    <property type="match status" value="1"/>
</dbReference>
<dbReference type="FunFam" id="2.60.40.10:FF:000414">
    <property type="entry name" value="Interleukin-6 receptor subunit beta"/>
    <property type="match status" value="1"/>
</dbReference>
<dbReference type="GO" id="GO:0005886">
    <property type="term" value="C:plasma membrane"/>
    <property type="evidence" value="ECO:0007669"/>
    <property type="project" value="UniProtKB-SubCell"/>
</dbReference>
<dbReference type="Proteomes" id="UP000583496">
    <property type="component" value="Unassembled WGS sequence"/>
</dbReference>
<keyword evidence="6" id="KW-0677">Repeat</keyword>
<comment type="similarity">
    <text evidence="2">Belongs to the type I cytokine receptor family. Type 2 subfamily.</text>
</comment>
<evidence type="ECO:0000259" key="11">
    <source>
        <dbReference type="PROSITE" id="PS50853"/>
    </source>
</evidence>
<evidence type="ECO:0000256" key="1">
    <source>
        <dbReference type="ARBA" id="ARBA00004251"/>
    </source>
</evidence>
<evidence type="ECO:0000256" key="2">
    <source>
        <dbReference type="ARBA" id="ARBA00008921"/>
    </source>
</evidence>
<dbReference type="InterPro" id="IPR013783">
    <property type="entry name" value="Ig-like_fold"/>
</dbReference>
<keyword evidence="10" id="KW-0325">Glycoprotein</keyword>
<keyword evidence="13" id="KW-1185">Reference proteome</keyword>
<evidence type="ECO:0000256" key="10">
    <source>
        <dbReference type="ARBA" id="ARBA00023180"/>
    </source>
</evidence>
<dbReference type="InterPro" id="IPR052672">
    <property type="entry name" value="Type1_Cytokine_Rcpt_Type2"/>
</dbReference>
<sequence>SCNLTGLWDSTDYSVAIRCMNNESVFWSGWSGEKNESTEEKAPPGKVDLWRVIESSPSSRSRSVHLMWKPLKSFPPPGRILGYKIQYFPENKTALKRTNNSTEKKITLHLNEEAHIISVTAYNSAGESPEAVLRIPSADEKTSQIIEAVMTSTTNEEVVVEWITSEPEATKYVVEWYEELQMDPFGRSWQYVLNSTKWKNNRSMFVSYSSNSIQMY</sequence>
<keyword evidence="9" id="KW-0675">Receptor</keyword>
<feature type="non-terminal residue" evidence="12">
    <location>
        <position position="216"/>
    </location>
</feature>
<protein>
    <submittedName>
        <fullName evidence="12">IL31R protein</fullName>
    </submittedName>
</protein>
<keyword evidence="3" id="KW-1003">Cell membrane</keyword>
<dbReference type="InterPro" id="IPR003961">
    <property type="entry name" value="FN3_dom"/>
</dbReference>
<keyword evidence="5" id="KW-0732">Signal</keyword>
<accession>A0A7L2TKZ5</accession>
<evidence type="ECO:0000256" key="8">
    <source>
        <dbReference type="ARBA" id="ARBA00023136"/>
    </source>
</evidence>
<comment type="caution">
    <text evidence="12">The sequence shown here is derived from an EMBL/GenBank/DDBJ whole genome shotgun (WGS) entry which is preliminary data.</text>
</comment>
<dbReference type="SUPFAM" id="SSF49265">
    <property type="entry name" value="Fibronectin type III"/>
    <property type="match status" value="1"/>
</dbReference>
<evidence type="ECO:0000256" key="7">
    <source>
        <dbReference type="ARBA" id="ARBA00022989"/>
    </source>
</evidence>
<dbReference type="PANTHER" id="PTHR48423">
    <property type="entry name" value="INTERLEUKIN-27 RECEPTOR SUBUNIT ALPHA"/>
    <property type="match status" value="1"/>
</dbReference>
<evidence type="ECO:0000313" key="12">
    <source>
        <dbReference type="EMBL" id="NXS34021.1"/>
    </source>
</evidence>
<evidence type="ECO:0000256" key="5">
    <source>
        <dbReference type="ARBA" id="ARBA00022729"/>
    </source>
</evidence>
<dbReference type="AlphaFoldDB" id="A0A7L2TKZ5"/>
<feature type="non-terminal residue" evidence="12">
    <location>
        <position position="1"/>
    </location>
</feature>
<keyword evidence="7" id="KW-1133">Transmembrane helix</keyword>
<evidence type="ECO:0000256" key="3">
    <source>
        <dbReference type="ARBA" id="ARBA00022475"/>
    </source>
</evidence>
<comment type="subcellular location">
    <subcellularLocation>
        <location evidence="1">Cell membrane</location>
        <topology evidence="1">Single-pass type I membrane protein</topology>
    </subcellularLocation>
</comment>
<evidence type="ECO:0000256" key="4">
    <source>
        <dbReference type="ARBA" id="ARBA00022692"/>
    </source>
</evidence>
<gene>
    <name evidence="12" type="primary">Il31ra</name>
    <name evidence="12" type="ORF">POSRUF_R10855</name>
</gene>
<dbReference type="InterPro" id="IPR036116">
    <property type="entry name" value="FN3_sf"/>
</dbReference>
<dbReference type="Gene3D" id="2.60.40.10">
    <property type="entry name" value="Immunoglobulins"/>
    <property type="match status" value="2"/>
</dbReference>
<dbReference type="EMBL" id="VYZT01041170">
    <property type="protein sequence ID" value="NXS34021.1"/>
    <property type="molecule type" value="Genomic_DNA"/>
</dbReference>
<dbReference type="OrthoDB" id="9828391at2759"/>
<feature type="domain" description="Fibronectin type-III" evidence="11">
    <location>
        <begin position="1"/>
        <end position="41"/>
    </location>
</feature>
<proteinExistence type="inferred from homology"/>
<organism evidence="12 13">
    <name type="scientific">Pomatostomus ruficeps</name>
    <name type="common">Chestnut-crowned babbler</name>
    <dbReference type="NCBI Taxonomy" id="9176"/>
    <lineage>
        <taxon>Eukaryota</taxon>
        <taxon>Metazoa</taxon>
        <taxon>Chordata</taxon>
        <taxon>Craniata</taxon>
        <taxon>Vertebrata</taxon>
        <taxon>Euteleostomi</taxon>
        <taxon>Archelosauria</taxon>
        <taxon>Archosauria</taxon>
        <taxon>Dinosauria</taxon>
        <taxon>Saurischia</taxon>
        <taxon>Theropoda</taxon>
        <taxon>Coelurosauria</taxon>
        <taxon>Aves</taxon>
        <taxon>Neognathae</taxon>
        <taxon>Neoaves</taxon>
        <taxon>Telluraves</taxon>
        <taxon>Australaves</taxon>
        <taxon>Passeriformes</taxon>
        <taxon>Sylvioidea</taxon>
        <taxon>Timaliidae</taxon>
        <taxon>Pomatostomus</taxon>
    </lineage>
</organism>
<dbReference type="PROSITE" id="PS50853">
    <property type="entry name" value="FN3"/>
    <property type="match status" value="2"/>
</dbReference>
<dbReference type="CDD" id="cd00063">
    <property type="entry name" value="FN3"/>
    <property type="match status" value="1"/>
</dbReference>
<keyword evidence="8" id="KW-0472">Membrane</keyword>
<keyword evidence="4" id="KW-0812">Transmembrane</keyword>
<evidence type="ECO:0000313" key="13">
    <source>
        <dbReference type="Proteomes" id="UP000583496"/>
    </source>
</evidence>
<evidence type="ECO:0000256" key="9">
    <source>
        <dbReference type="ARBA" id="ARBA00023170"/>
    </source>
</evidence>
<evidence type="ECO:0000256" key="6">
    <source>
        <dbReference type="ARBA" id="ARBA00022737"/>
    </source>
</evidence>
<name>A0A7L2TKZ5_POMRU</name>
<reference evidence="12 13" key="1">
    <citation type="submission" date="2019-09" db="EMBL/GenBank/DDBJ databases">
        <title>Bird 10,000 Genomes (B10K) Project - Family phase.</title>
        <authorList>
            <person name="Zhang G."/>
        </authorList>
    </citation>
    <scope>NUCLEOTIDE SEQUENCE [LARGE SCALE GENOMIC DNA]</scope>
    <source>
        <strain evidence="12">B10K-DU-002-71</strain>
        <tissue evidence="12">Muscle</tissue>
    </source>
</reference>
<feature type="domain" description="Fibronectin type-III" evidence="11">
    <location>
        <begin position="43"/>
        <end position="141"/>
    </location>
</feature>